<evidence type="ECO:0000256" key="1">
    <source>
        <dbReference type="SAM" id="MobiDB-lite"/>
    </source>
</evidence>
<gene>
    <name evidence="2" type="ORF">DUI87_07236</name>
</gene>
<sequence length="99" mass="10979">MGLCESHKVQQDQVPVGQGNPKHKYRLGRETIEISPEEKELKVLIDKPSMCTYSPENQLYPELYQKQCGQQIDGGDSPPPLLPHESPPGVLCPALETLA</sequence>
<feature type="compositionally biased region" description="Basic and acidic residues" evidence="1">
    <location>
        <begin position="1"/>
        <end position="10"/>
    </location>
</feature>
<evidence type="ECO:0000313" key="3">
    <source>
        <dbReference type="Proteomes" id="UP000269221"/>
    </source>
</evidence>
<dbReference type="Proteomes" id="UP000269221">
    <property type="component" value="Unassembled WGS sequence"/>
</dbReference>
<feature type="region of interest" description="Disordered" evidence="1">
    <location>
        <begin position="1"/>
        <end position="23"/>
    </location>
</feature>
<accession>A0A3M0KPR8</accession>
<evidence type="ECO:0000313" key="2">
    <source>
        <dbReference type="EMBL" id="RMC15056.1"/>
    </source>
</evidence>
<reference evidence="2 3" key="1">
    <citation type="submission" date="2018-07" db="EMBL/GenBank/DDBJ databases">
        <title>A high quality draft genome assembly of the barn swallow (H. rustica rustica).</title>
        <authorList>
            <person name="Formenti G."/>
            <person name="Chiara M."/>
            <person name="Poveda L."/>
            <person name="Francoijs K.-J."/>
            <person name="Bonisoli-Alquati A."/>
            <person name="Canova L."/>
            <person name="Gianfranceschi L."/>
            <person name="Horner D.S."/>
            <person name="Saino N."/>
        </authorList>
    </citation>
    <scope>NUCLEOTIDE SEQUENCE [LARGE SCALE GENOMIC DNA]</scope>
    <source>
        <strain evidence="2">Chelidonia</strain>
        <tissue evidence="2">Blood</tissue>
    </source>
</reference>
<name>A0A3M0KPR8_HIRRU</name>
<dbReference type="AlphaFoldDB" id="A0A3M0KPR8"/>
<proteinExistence type="predicted"/>
<protein>
    <submittedName>
        <fullName evidence="2">Uncharacterized protein</fullName>
    </submittedName>
</protein>
<keyword evidence="3" id="KW-1185">Reference proteome</keyword>
<dbReference type="EMBL" id="QRBI01000104">
    <property type="protein sequence ID" value="RMC15056.1"/>
    <property type="molecule type" value="Genomic_DNA"/>
</dbReference>
<organism evidence="2 3">
    <name type="scientific">Hirundo rustica rustica</name>
    <dbReference type="NCBI Taxonomy" id="333673"/>
    <lineage>
        <taxon>Eukaryota</taxon>
        <taxon>Metazoa</taxon>
        <taxon>Chordata</taxon>
        <taxon>Craniata</taxon>
        <taxon>Vertebrata</taxon>
        <taxon>Euteleostomi</taxon>
        <taxon>Archelosauria</taxon>
        <taxon>Archosauria</taxon>
        <taxon>Dinosauria</taxon>
        <taxon>Saurischia</taxon>
        <taxon>Theropoda</taxon>
        <taxon>Coelurosauria</taxon>
        <taxon>Aves</taxon>
        <taxon>Neognathae</taxon>
        <taxon>Neoaves</taxon>
        <taxon>Telluraves</taxon>
        <taxon>Australaves</taxon>
        <taxon>Passeriformes</taxon>
        <taxon>Sylvioidea</taxon>
        <taxon>Hirundinidae</taxon>
        <taxon>Hirundo</taxon>
    </lineage>
</organism>
<comment type="caution">
    <text evidence="2">The sequence shown here is derived from an EMBL/GenBank/DDBJ whole genome shotgun (WGS) entry which is preliminary data.</text>
</comment>